<feature type="domain" description="Helicase ATP-binding" evidence="16">
    <location>
        <begin position="394"/>
        <end position="557"/>
    </location>
</feature>
<dbReference type="Pfam" id="PF00270">
    <property type="entry name" value="DEAD"/>
    <property type="match status" value="1"/>
</dbReference>
<dbReference type="NCBIfam" id="NF008165">
    <property type="entry name" value="PRK10917.1-3"/>
    <property type="match status" value="1"/>
</dbReference>
<dbReference type="OrthoDB" id="9804325at2"/>
<dbReference type="PROSITE" id="PS51194">
    <property type="entry name" value="HELICASE_CTER"/>
    <property type="match status" value="1"/>
</dbReference>
<dbReference type="GO" id="GO:0006281">
    <property type="term" value="P:DNA repair"/>
    <property type="evidence" value="ECO:0007669"/>
    <property type="project" value="UniProtKB-UniRule"/>
</dbReference>
<dbReference type="RefSeq" id="WP_068542879.1">
    <property type="nucleotide sequence ID" value="NZ_LSFI01000038.1"/>
</dbReference>
<organism evidence="18 19">
    <name type="scientific">Thermodesulfatator autotrophicus</name>
    <dbReference type="NCBI Taxonomy" id="1795632"/>
    <lineage>
        <taxon>Bacteria</taxon>
        <taxon>Pseudomonadati</taxon>
        <taxon>Thermodesulfobacteriota</taxon>
        <taxon>Thermodesulfobacteria</taxon>
        <taxon>Thermodesulfobacteriales</taxon>
        <taxon>Thermodesulfatatoraceae</taxon>
        <taxon>Thermodesulfatator</taxon>
    </lineage>
</organism>
<dbReference type="GO" id="GO:0006310">
    <property type="term" value="P:DNA recombination"/>
    <property type="evidence" value="ECO:0007669"/>
    <property type="project" value="UniProtKB-UniRule"/>
</dbReference>
<dbReference type="InterPro" id="IPR033454">
    <property type="entry name" value="RecG_wedge"/>
</dbReference>
<dbReference type="SMART" id="SM00487">
    <property type="entry name" value="DEXDc"/>
    <property type="match status" value="1"/>
</dbReference>
<dbReference type="NCBIfam" id="NF008168">
    <property type="entry name" value="PRK10917.2-2"/>
    <property type="match status" value="1"/>
</dbReference>
<evidence type="ECO:0000256" key="1">
    <source>
        <dbReference type="ARBA" id="ARBA00007504"/>
    </source>
</evidence>
<dbReference type="Pfam" id="PF19833">
    <property type="entry name" value="RecG_dom3_C"/>
    <property type="match status" value="1"/>
</dbReference>
<reference evidence="18 19" key="1">
    <citation type="submission" date="2016-02" db="EMBL/GenBank/DDBJ databases">
        <title>Draft genome sequence of Thermodesulfatator sp. S606.</title>
        <authorList>
            <person name="Lai Q."/>
            <person name="Cao J."/>
            <person name="Dupont S."/>
            <person name="Shao Z."/>
            <person name="Jebbar M."/>
            <person name="Alain K."/>
        </authorList>
    </citation>
    <scope>NUCLEOTIDE SEQUENCE [LARGE SCALE GENOMIC DNA]</scope>
    <source>
        <strain evidence="18 19">S606</strain>
    </source>
</reference>
<keyword evidence="4 15" id="KW-0227">DNA damage</keyword>
<sequence length="809" mass="91582">MEKVHLNEEKWGAILRPLRFVSKNKFANLPKVKNLEHTLKEALERIKDALPPGIYQEIHSLLEDLEAVSLEEKKLRIKKIFSLLEEGPQKEANNLPSFEDVPIDIETYYSYRKELAKPVQFLKGVGPKIAHKLAKREIKTVEDLLFFLPKAYEDRRRMQPIGGLRVGEQAVVEGEVILSGVVKFKKRRVFEIVISDGTGLLAAKWFHFNEKRYRETFRPGRKVILAGEISAFAGRKEIVHPEVEFPEDEKIGLHVGRVLPVYPVVEGVSPKVLRRIIAHAVEEYAEKAVSPIPAKILKKRGLLPLPLALKGIHFPDPGDDIYLLNEEESVYHKSLAFDEFFYLELALALRKSQIARAPGISFKTQTPRVKKFLKSLPFKLTRAQTRVLKEIEKDMANPYPMNRLLQGDVGCGKTVVAFLAALIAIDNGYQVALMAPTEILAEQHYLNFRKYAGLIGVEIALLTGGKTPREKKTIYQGLEEGHVHLAIGTHALFQETVEFKKLGLVIVDEQHRFGVLQRAALRQKAKGLEPDTLVMTATPIPRTLAMTVYGDLDVSIIDELPAGRKPVKTYLFTAKDRLKAYEVVRRELAKGHKAYVVFPLVEESEKMDLLAATTMAEHLQKELFPSYKVGLLHGKMKPAEKEAAMTAFKEGRTQILVSTTVIEVGVDVPEATVMVIENAERFGLSQLHQLRGRVGRSARESYCLLVAHKLKPGSEAFRRLKILCQTTDGFKIAEEDMKIRGPGEILGTKQSGFFAFRRAHPVRDYDMLVIAREEAFALLEEDPLLEKYPLLKEILMERWQERLKLSEVA</sequence>
<keyword evidence="8" id="KW-0238">DNA-binding</keyword>
<dbReference type="Gene3D" id="1.10.150.20">
    <property type="entry name" value="5' to 3' exonuclease, C-terminal subdomain"/>
    <property type="match status" value="1"/>
</dbReference>
<dbReference type="EMBL" id="LSFI01000038">
    <property type="protein sequence ID" value="OAG27171.1"/>
    <property type="molecule type" value="Genomic_DNA"/>
</dbReference>
<evidence type="ECO:0000256" key="3">
    <source>
        <dbReference type="ARBA" id="ARBA00022741"/>
    </source>
</evidence>
<dbReference type="GO" id="GO:0003677">
    <property type="term" value="F:DNA binding"/>
    <property type="evidence" value="ECO:0007669"/>
    <property type="project" value="UniProtKB-KW"/>
</dbReference>
<keyword evidence="9 15" id="KW-0233">DNA recombination</keyword>
<keyword evidence="10 15" id="KW-0234">DNA repair</keyword>
<dbReference type="Gene3D" id="2.40.50.140">
    <property type="entry name" value="Nucleic acid-binding proteins"/>
    <property type="match status" value="1"/>
</dbReference>
<dbReference type="NCBIfam" id="TIGR00643">
    <property type="entry name" value="recG"/>
    <property type="match status" value="1"/>
</dbReference>
<comment type="caution">
    <text evidence="18">The sequence shown here is derived from an EMBL/GenBank/DDBJ whole genome shotgun (WGS) entry which is preliminary data.</text>
</comment>
<dbReference type="AlphaFoldDB" id="A0A177E6P7"/>
<evidence type="ECO:0000313" key="19">
    <source>
        <dbReference type="Proteomes" id="UP000076964"/>
    </source>
</evidence>
<dbReference type="SMART" id="SM00490">
    <property type="entry name" value="HELICc"/>
    <property type="match status" value="1"/>
</dbReference>
<evidence type="ECO:0000313" key="18">
    <source>
        <dbReference type="EMBL" id="OAG27171.1"/>
    </source>
</evidence>
<evidence type="ECO:0000259" key="16">
    <source>
        <dbReference type="PROSITE" id="PS51192"/>
    </source>
</evidence>
<evidence type="ECO:0000256" key="5">
    <source>
        <dbReference type="ARBA" id="ARBA00022801"/>
    </source>
</evidence>
<evidence type="ECO:0000256" key="14">
    <source>
        <dbReference type="ARBA" id="ARBA00048988"/>
    </source>
</evidence>
<proteinExistence type="inferred from homology"/>
<dbReference type="Pfam" id="PF00271">
    <property type="entry name" value="Helicase_C"/>
    <property type="match status" value="1"/>
</dbReference>
<dbReference type="CDD" id="cd04488">
    <property type="entry name" value="RecG_wedge_OBF"/>
    <property type="match status" value="1"/>
</dbReference>
<dbReference type="InterPro" id="IPR027417">
    <property type="entry name" value="P-loop_NTPase"/>
</dbReference>
<keyword evidence="3 15" id="KW-0547">Nucleotide-binding</keyword>
<dbReference type="CDD" id="cd18811">
    <property type="entry name" value="SF2_C_RecG"/>
    <property type="match status" value="1"/>
</dbReference>
<evidence type="ECO:0000256" key="11">
    <source>
        <dbReference type="ARBA" id="ARBA00023235"/>
    </source>
</evidence>
<dbReference type="PANTHER" id="PTHR47964">
    <property type="entry name" value="ATP-DEPENDENT DNA HELICASE HOMOLOG RECG, CHLOROPLASTIC"/>
    <property type="match status" value="1"/>
</dbReference>
<gene>
    <name evidence="18" type="ORF">TH606_08435</name>
</gene>
<keyword evidence="19" id="KW-1185">Reference proteome</keyword>
<evidence type="ECO:0000256" key="15">
    <source>
        <dbReference type="RuleBase" id="RU363016"/>
    </source>
</evidence>
<evidence type="ECO:0000259" key="17">
    <source>
        <dbReference type="PROSITE" id="PS51194"/>
    </source>
</evidence>
<dbReference type="InterPro" id="IPR047112">
    <property type="entry name" value="RecG/Mfd"/>
</dbReference>
<dbReference type="PROSITE" id="PS51192">
    <property type="entry name" value="HELICASE_ATP_BIND_1"/>
    <property type="match status" value="1"/>
</dbReference>
<evidence type="ECO:0000256" key="13">
    <source>
        <dbReference type="ARBA" id="ARBA00034808"/>
    </source>
</evidence>
<dbReference type="InterPro" id="IPR004609">
    <property type="entry name" value="ATP-dep_DNA_helicase_RecG"/>
</dbReference>
<dbReference type="GO" id="GO:0016887">
    <property type="term" value="F:ATP hydrolysis activity"/>
    <property type="evidence" value="ECO:0007669"/>
    <property type="project" value="RHEA"/>
</dbReference>
<dbReference type="STRING" id="1795632.TH606_08435"/>
<keyword evidence="6 15" id="KW-0347">Helicase</keyword>
<evidence type="ECO:0000256" key="12">
    <source>
        <dbReference type="ARBA" id="ARBA00034617"/>
    </source>
</evidence>
<dbReference type="GO" id="GO:0005524">
    <property type="term" value="F:ATP binding"/>
    <property type="evidence" value="ECO:0007669"/>
    <property type="project" value="UniProtKB-KW"/>
</dbReference>
<evidence type="ECO:0000256" key="9">
    <source>
        <dbReference type="ARBA" id="ARBA00023172"/>
    </source>
</evidence>
<name>A0A177E6P7_9BACT</name>
<keyword evidence="11" id="KW-0413">Isomerase</keyword>
<evidence type="ECO:0000256" key="7">
    <source>
        <dbReference type="ARBA" id="ARBA00022840"/>
    </source>
</evidence>
<comment type="function">
    <text evidence="15">Plays a critical role in recombination and DNA repair. Helps process Holliday junction intermediates to mature products by catalyzing branch migration. Has replication fork regression activity, unwinds stalled or blocked replication forks to make a HJ that can be resolved. Has a DNA unwinding activity characteristic of a DNA helicase with 3'-5' polarity.</text>
</comment>
<dbReference type="InterPro" id="IPR012340">
    <property type="entry name" value="NA-bd_OB-fold"/>
</dbReference>
<dbReference type="InterPro" id="IPR045562">
    <property type="entry name" value="RecG_dom3_C"/>
</dbReference>
<dbReference type="SUPFAM" id="SSF52540">
    <property type="entry name" value="P-loop containing nucleoside triphosphate hydrolases"/>
    <property type="match status" value="2"/>
</dbReference>
<evidence type="ECO:0000256" key="6">
    <source>
        <dbReference type="ARBA" id="ARBA00022806"/>
    </source>
</evidence>
<dbReference type="Proteomes" id="UP000076964">
    <property type="component" value="Unassembled WGS sequence"/>
</dbReference>
<comment type="catalytic activity">
    <reaction evidence="12 15">
        <text>Couples ATP hydrolysis with the unwinding of duplex DNA by translocating in the 3'-5' direction.</text>
        <dbReference type="EC" id="5.6.2.4"/>
    </reaction>
</comment>
<comment type="catalytic activity">
    <reaction evidence="14 15">
        <text>ATP + H2O = ADP + phosphate + H(+)</text>
        <dbReference type="Rhea" id="RHEA:13065"/>
        <dbReference type="ChEBI" id="CHEBI:15377"/>
        <dbReference type="ChEBI" id="CHEBI:15378"/>
        <dbReference type="ChEBI" id="CHEBI:30616"/>
        <dbReference type="ChEBI" id="CHEBI:43474"/>
        <dbReference type="ChEBI" id="CHEBI:456216"/>
        <dbReference type="EC" id="5.6.2.4"/>
    </reaction>
</comment>
<dbReference type="SUPFAM" id="SSF50249">
    <property type="entry name" value="Nucleic acid-binding proteins"/>
    <property type="match status" value="1"/>
</dbReference>
<dbReference type="EC" id="5.6.2.4" evidence="13 15"/>
<keyword evidence="7 15" id="KW-0067">ATP-binding</keyword>
<comment type="similarity">
    <text evidence="1 15">Belongs to the helicase family. RecG subfamily.</text>
</comment>
<accession>A0A177E6P7</accession>
<dbReference type="PANTHER" id="PTHR47964:SF1">
    <property type="entry name" value="ATP-DEPENDENT DNA HELICASE HOMOLOG RECG, CHLOROPLASTIC"/>
    <property type="match status" value="1"/>
</dbReference>
<dbReference type="CDD" id="cd17992">
    <property type="entry name" value="DEXHc_RecG"/>
    <property type="match status" value="1"/>
</dbReference>
<dbReference type="InterPro" id="IPR001650">
    <property type="entry name" value="Helicase_C-like"/>
</dbReference>
<dbReference type="Gene3D" id="3.40.50.300">
    <property type="entry name" value="P-loop containing nucleotide triphosphate hydrolases"/>
    <property type="match status" value="2"/>
</dbReference>
<feature type="domain" description="Helicase C-terminal" evidence="17">
    <location>
        <begin position="576"/>
        <end position="738"/>
    </location>
</feature>
<dbReference type="InterPro" id="IPR014001">
    <property type="entry name" value="Helicase_ATP-bd"/>
</dbReference>
<evidence type="ECO:0000256" key="4">
    <source>
        <dbReference type="ARBA" id="ARBA00022763"/>
    </source>
</evidence>
<dbReference type="Pfam" id="PF17191">
    <property type="entry name" value="RecG_wedge"/>
    <property type="match status" value="1"/>
</dbReference>
<evidence type="ECO:0000256" key="2">
    <source>
        <dbReference type="ARBA" id="ARBA00017846"/>
    </source>
</evidence>
<dbReference type="GO" id="GO:0043138">
    <property type="term" value="F:3'-5' DNA helicase activity"/>
    <property type="evidence" value="ECO:0007669"/>
    <property type="project" value="UniProtKB-EC"/>
</dbReference>
<protein>
    <recommendedName>
        <fullName evidence="2 15">ATP-dependent DNA helicase RecG</fullName>
        <ecNumber evidence="13 15">5.6.2.4</ecNumber>
    </recommendedName>
</protein>
<dbReference type="InterPro" id="IPR011545">
    <property type="entry name" value="DEAD/DEAH_box_helicase_dom"/>
</dbReference>
<evidence type="ECO:0000256" key="8">
    <source>
        <dbReference type="ARBA" id="ARBA00023125"/>
    </source>
</evidence>
<evidence type="ECO:0000256" key="10">
    <source>
        <dbReference type="ARBA" id="ARBA00023204"/>
    </source>
</evidence>
<keyword evidence="5 15" id="KW-0378">Hydrolase</keyword>